<gene>
    <name evidence="2" type="ORF">KY290_002288</name>
</gene>
<keyword evidence="3" id="KW-1185">Reference proteome</keyword>
<sequence length="92" mass="10519">MKMHLTTVLPTNKYSGLFMRAPVISDPGQMGVRGEHCAYTYEAWAPDLGLCSWTRFMHQTRSEHVFLSFSILWTTIGHLLGQVMFLEENQGL</sequence>
<dbReference type="EMBL" id="JAIVGD010000001">
    <property type="protein sequence ID" value="KAH0782690.1"/>
    <property type="molecule type" value="Genomic_DNA"/>
</dbReference>
<feature type="transmembrane region" description="Helical" evidence="1">
    <location>
        <begin position="65"/>
        <end position="86"/>
    </location>
</feature>
<keyword evidence="1" id="KW-1133">Transmembrane helix</keyword>
<evidence type="ECO:0000313" key="2">
    <source>
        <dbReference type="EMBL" id="KAH0782690.1"/>
    </source>
</evidence>
<evidence type="ECO:0000256" key="1">
    <source>
        <dbReference type="SAM" id="Phobius"/>
    </source>
</evidence>
<keyword evidence="1" id="KW-0472">Membrane</keyword>
<comment type="caution">
    <text evidence="2">The sequence shown here is derived from an EMBL/GenBank/DDBJ whole genome shotgun (WGS) entry which is preliminary data.</text>
</comment>
<evidence type="ECO:0000313" key="3">
    <source>
        <dbReference type="Proteomes" id="UP000826656"/>
    </source>
</evidence>
<proteinExistence type="predicted"/>
<keyword evidence="1" id="KW-0812">Transmembrane</keyword>
<reference evidence="2 3" key="1">
    <citation type="journal article" date="2021" name="bioRxiv">
        <title>Chromosome-scale and haplotype-resolved genome assembly of a tetraploid potato cultivar.</title>
        <authorList>
            <person name="Sun H."/>
            <person name="Jiao W.-B."/>
            <person name="Krause K."/>
            <person name="Campoy J.A."/>
            <person name="Goel M."/>
            <person name="Folz-Donahue K."/>
            <person name="Kukat C."/>
            <person name="Huettel B."/>
            <person name="Schneeberger K."/>
        </authorList>
    </citation>
    <scope>NUCLEOTIDE SEQUENCE [LARGE SCALE GENOMIC DNA]</scope>
    <source>
        <strain evidence="2">SolTubOtavaFocal</strain>
        <tissue evidence="2">Leaves</tissue>
    </source>
</reference>
<dbReference type="Proteomes" id="UP000826656">
    <property type="component" value="Unassembled WGS sequence"/>
</dbReference>
<organism evidence="2 3">
    <name type="scientific">Solanum tuberosum</name>
    <name type="common">Potato</name>
    <dbReference type="NCBI Taxonomy" id="4113"/>
    <lineage>
        <taxon>Eukaryota</taxon>
        <taxon>Viridiplantae</taxon>
        <taxon>Streptophyta</taxon>
        <taxon>Embryophyta</taxon>
        <taxon>Tracheophyta</taxon>
        <taxon>Spermatophyta</taxon>
        <taxon>Magnoliopsida</taxon>
        <taxon>eudicotyledons</taxon>
        <taxon>Gunneridae</taxon>
        <taxon>Pentapetalae</taxon>
        <taxon>asterids</taxon>
        <taxon>lamiids</taxon>
        <taxon>Solanales</taxon>
        <taxon>Solanaceae</taxon>
        <taxon>Solanoideae</taxon>
        <taxon>Solaneae</taxon>
        <taxon>Solanum</taxon>
    </lineage>
</organism>
<protein>
    <submittedName>
        <fullName evidence="2">Uncharacterized protein</fullName>
    </submittedName>
</protein>
<name>A0ABQ7WQ50_SOLTU</name>
<accession>A0ABQ7WQ50</accession>